<evidence type="ECO:0000256" key="6">
    <source>
        <dbReference type="SAM" id="MobiDB-lite"/>
    </source>
</evidence>
<feature type="compositionally biased region" description="Basic and acidic residues" evidence="6">
    <location>
        <begin position="934"/>
        <end position="945"/>
    </location>
</feature>
<feature type="compositionally biased region" description="Polar residues" evidence="6">
    <location>
        <begin position="1802"/>
        <end position="1813"/>
    </location>
</feature>
<feature type="compositionally biased region" description="Polar residues" evidence="6">
    <location>
        <begin position="1323"/>
        <end position="1343"/>
    </location>
</feature>
<keyword evidence="5" id="KW-0175">Coiled coil</keyword>
<feature type="region of interest" description="Disordered" evidence="6">
    <location>
        <begin position="1851"/>
        <end position="1882"/>
    </location>
</feature>
<evidence type="ECO:0000313" key="8">
    <source>
        <dbReference type="EMBL" id="KAH3891322.1"/>
    </source>
</evidence>
<feature type="region of interest" description="Disordered" evidence="6">
    <location>
        <begin position="557"/>
        <end position="628"/>
    </location>
</feature>
<feature type="compositionally biased region" description="Polar residues" evidence="6">
    <location>
        <begin position="1740"/>
        <end position="1752"/>
    </location>
</feature>
<feature type="region of interest" description="Disordered" evidence="6">
    <location>
        <begin position="2182"/>
        <end position="2259"/>
    </location>
</feature>
<feature type="compositionally biased region" description="Polar residues" evidence="6">
    <location>
        <begin position="1820"/>
        <end position="1836"/>
    </location>
</feature>
<feature type="compositionally biased region" description="Basic and acidic residues" evidence="6">
    <location>
        <begin position="830"/>
        <end position="847"/>
    </location>
</feature>
<feature type="compositionally biased region" description="Basic residues" evidence="6">
    <location>
        <begin position="2000"/>
        <end position="2009"/>
    </location>
</feature>
<feature type="compositionally biased region" description="Polar residues" evidence="6">
    <location>
        <begin position="1223"/>
        <end position="1232"/>
    </location>
</feature>
<feature type="region of interest" description="Disordered" evidence="6">
    <location>
        <begin position="1040"/>
        <end position="1110"/>
    </location>
</feature>
<name>A0A9D4N7Q3_DREPO</name>
<evidence type="ECO:0000256" key="5">
    <source>
        <dbReference type="SAM" id="Coils"/>
    </source>
</evidence>
<evidence type="ECO:0000256" key="3">
    <source>
        <dbReference type="ARBA" id="ARBA00022833"/>
    </source>
</evidence>
<dbReference type="InterPro" id="IPR002893">
    <property type="entry name" value="Znf_MYND"/>
</dbReference>
<feature type="region of interest" description="Disordered" evidence="6">
    <location>
        <begin position="921"/>
        <end position="961"/>
    </location>
</feature>
<comment type="caution">
    <text evidence="8">The sequence shown here is derived from an EMBL/GenBank/DDBJ whole genome shotgun (WGS) entry which is preliminary data.</text>
</comment>
<keyword evidence="9" id="KW-1185">Reference proteome</keyword>
<feature type="compositionally biased region" description="Basic and acidic residues" evidence="6">
    <location>
        <begin position="2239"/>
        <end position="2248"/>
    </location>
</feature>
<organism evidence="8 9">
    <name type="scientific">Dreissena polymorpha</name>
    <name type="common">Zebra mussel</name>
    <name type="synonym">Mytilus polymorpha</name>
    <dbReference type="NCBI Taxonomy" id="45954"/>
    <lineage>
        <taxon>Eukaryota</taxon>
        <taxon>Metazoa</taxon>
        <taxon>Spiralia</taxon>
        <taxon>Lophotrochozoa</taxon>
        <taxon>Mollusca</taxon>
        <taxon>Bivalvia</taxon>
        <taxon>Autobranchia</taxon>
        <taxon>Heteroconchia</taxon>
        <taxon>Euheterodonta</taxon>
        <taxon>Imparidentia</taxon>
        <taxon>Neoheterodontei</taxon>
        <taxon>Myida</taxon>
        <taxon>Dreissenoidea</taxon>
        <taxon>Dreissenidae</taxon>
        <taxon>Dreissena</taxon>
    </lineage>
</organism>
<feature type="compositionally biased region" description="Polar residues" evidence="6">
    <location>
        <begin position="1927"/>
        <end position="1974"/>
    </location>
</feature>
<feature type="region of interest" description="Disordered" evidence="6">
    <location>
        <begin position="1620"/>
        <end position="1710"/>
    </location>
</feature>
<feature type="non-terminal residue" evidence="8">
    <location>
        <position position="1"/>
    </location>
</feature>
<dbReference type="EMBL" id="JAIWYP010000001">
    <property type="protein sequence ID" value="KAH3891322.1"/>
    <property type="molecule type" value="Genomic_DNA"/>
</dbReference>
<feature type="compositionally biased region" description="Basic and acidic residues" evidence="6">
    <location>
        <begin position="561"/>
        <end position="594"/>
    </location>
</feature>
<feature type="compositionally biased region" description="Basic residues" evidence="6">
    <location>
        <begin position="848"/>
        <end position="860"/>
    </location>
</feature>
<sequence length="2322" mass="256273">TLTVQLAHLFPPTETSMSEVATSSEATAAPALSSSATLTVQSPRSPSNSAVFPSTAWINQGLCSPTAQDDSGVYTCRAIVSTSMAESGVIEDSNKTSELSLQKSESSCISFRQKPRPPVQLVYPMHKPDSSMAPNMPASSVTLAMVSSTMDTVMATSEENSQNVLSSTSQPVTMVNVPYTSPSLPAIPLYMGMVVPLQQFVHGSQAFIPQSAARPSNNQAEFAQGMPHSIRTAHGSELPTTTTHGMIPYTKKRVLDGLKTAVDKEPKYCSSVSKSVTTYRNIQPKVMTSTQGKGPPPLLRISDSTFTSPGKQEASISMVSMNCNVQSEGNMAQTKVGVSASNEALFTDPISNEKAIETVYGADFDETYVNDDDIDEDFKKQMEEIDQEITRKEKEQAEMRRKRLELIERAKQEKMKIKSTNITQKTSCLKAAGSHSTLTTIPENADCKHDGSFIMSHTLSSNQTFKNSDHCSNQVDVHQQLHTINIDTVKCDEEIKPENQFEEPNNKTVKDNTFAKAETYEHQEKNSLVMKMIDTKPMEIETYIKNDQLSSTEIEINNSDMKMDKMDTDHDNNMEKDRVDTKRSVTELKGKQSDINKNVDNSDETKSGPPLLLEEEPVDLSSSSSDLNKSANDTLSFNASCIESTSAYMLDEKYEQVDEQVTYIEDIRKINPFTGESELSETNSDTLQILDDTGVETEKQSSDSKVNHSKRKQEYSFKASTLINENMCLDLSKGRSVVKEKATGAEHSTNNINQPQITTSVEVVESLSMVDGTSILIQQTESDSLFTENKAITAMKQTSSSSKTVNDMNSIYDFPGVEDSDFVDLTIDNKRTQDKDNGSTEHTDPKKKAVGSRRISRRNRTLKELQEEAIQQLEKRKKNNVYDFDNLTVEDLSYTKNPNYFPKTSHIDKPLNMYTLSRKRSHVSENDLSGKNNATEEKEPKEAHIRMLQSPPRKKPKSAPVFAHTQTVETSKLLDVLSKCENPPFPIHSAQLCSLTRRKTPCFQNPRETFKIKPREKRPLKPAHSQKPFGIAGQLISRVSQKHSFSRSPLKSGVSISSSSSSSEKVGCRLTVDEESDKSPFPSHNLSDFKSDRSPIKAHQPPYGSSNKHHITRILRPPTCTELCAYGVNRDFSVNQSVDELSSALGKGQRSERSEDDSSSYFIDKQLVSYGSKSQVRNVAPYDAPNSGPFSRPCQSQQVAYQQYSHGPSPEETLRCSLPVEGPSQSPASQHIRSLPSEGPSLIPASQHIRSLPVEGPSQSQASQHIRYDFAGKEAPVSPADCDLFPRRDVHADRRMQDASPQDTYQGPIHNLLVGEQLSNRFSNQPASTHMLPSSQNANQQMQKGPYPNTQQQNPTFPPPPYPKSQHTSQYSMPGLSQSTANQAFDVNAYASRMMKPCMASTQTIPTLPNSSMPMMQMSKKACSQLMQSPPNPNTPMMQIPYNQNTAILQISQNTQNGMMQMHKPSNPQMMQLSQNPKTPVMMPNEMSNPMMQMPQSMGSPYTHKNPAVHRMQSISNSNAGMMHLPSNANMQGGQATQQMRPVYKPRIQGQPFRPGIPSNQQRTSMFPGRTVDQMLTDDERVFTMQQIRAKHIRTQQASMNQLAGIGDRLGSLGHTLTATKSSEAEQQTYQKTSQEVGGYQSYPKSPRPAGMGSKPYVVSSQMNNIPSPSNMSACHSQPSNSSSRLPSEQQTTYSSPLTTNTSHTNMSSQQVCIPPVSMEPYLHRWEGAGVHMSPTQSPISQRYFSTSNLSPSDRGYSGAAKSTALSPLAPSSTSTLGSVPAYKTSSCDQQYPDARQHHHGSSQNYNSTNYTATPLYENNPFQSMTNAEQSSSQQYNTTKDYRNVAMESYASTHNSQQPSSRSHFSQPGSGPPGNHTKSSQQAYQSYAIDQFQAQNNMDASSTGPHGQLGGRPVYDSVSPAHEQDRNYQGYTRSQGSQFHEQSGYSHRQSHGTGSQFNEQSGYSDRQSHGTGSQRFMPYHSARGHDPAQSATGGQERAVKVRRRRQKGVKKNTDILDETVDNVQDLSNKKISDKVDTEMLNESTGNTKHALAGKKRDISVISQDGNQKESVVQANKEDRPVTQTTSIHQDMEFDPCMESSVTRKTSKAANTTIVSEEKKQSNTCSQNKTPSHQNACTVGRVDRNCIESNNTVTESNKTMTQSYKPSVTKVSDDDDVIIIDRENSKETGNPCVSEGLGPPLSVGRGHQVSERRDPGDSEGGGPGMSEGESHMVSEGSGSKVREGGDHQVSEGIDPCMSEGGSPRVIEGGNMEEDTPHLQQIHGRCVLCSKYALYLCSSCKKIWYCSPHCQLAHWQAHSPACGM</sequence>
<feature type="region of interest" description="Disordered" evidence="6">
    <location>
        <begin position="1897"/>
        <end position="2009"/>
    </location>
</feature>
<protein>
    <recommendedName>
        <fullName evidence="7">MYND-type domain-containing protein</fullName>
    </recommendedName>
</protein>
<dbReference type="PROSITE" id="PS50865">
    <property type="entry name" value="ZF_MYND_2"/>
    <property type="match status" value="1"/>
</dbReference>
<dbReference type="Proteomes" id="UP000828390">
    <property type="component" value="Unassembled WGS sequence"/>
</dbReference>
<evidence type="ECO:0000313" key="9">
    <source>
        <dbReference type="Proteomes" id="UP000828390"/>
    </source>
</evidence>
<evidence type="ECO:0000256" key="2">
    <source>
        <dbReference type="ARBA" id="ARBA00022771"/>
    </source>
</evidence>
<feature type="compositionally biased region" description="Low complexity" evidence="6">
    <location>
        <begin position="1346"/>
        <end position="1355"/>
    </location>
</feature>
<feature type="compositionally biased region" description="Low complexity" evidence="6">
    <location>
        <begin position="1048"/>
        <end position="1063"/>
    </location>
</feature>
<feature type="compositionally biased region" description="Low complexity" evidence="6">
    <location>
        <begin position="1677"/>
        <end position="1691"/>
    </location>
</feature>
<evidence type="ECO:0000259" key="7">
    <source>
        <dbReference type="PROSITE" id="PS50865"/>
    </source>
</evidence>
<feature type="region of interest" description="Disordered" evidence="6">
    <location>
        <begin position="1217"/>
        <end position="1244"/>
    </location>
</feature>
<feature type="compositionally biased region" description="Polar residues" evidence="6">
    <location>
        <begin position="1851"/>
        <end position="1869"/>
    </location>
</feature>
<dbReference type="GO" id="GO:0008270">
    <property type="term" value="F:zinc ion binding"/>
    <property type="evidence" value="ECO:0007669"/>
    <property type="project" value="UniProtKB-KW"/>
</dbReference>
<feature type="region of interest" description="Disordered" evidence="6">
    <location>
        <begin position="1740"/>
        <end position="1836"/>
    </location>
</feature>
<reference evidence="8" key="1">
    <citation type="journal article" date="2019" name="bioRxiv">
        <title>The Genome of the Zebra Mussel, Dreissena polymorpha: A Resource for Invasive Species Research.</title>
        <authorList>
            <person name="McCartney M.A."/>
            <person name="Auch B."/>
            <person name="Kono T."/>
            <person name="Mallez S."/>
            <person name="Zhang Y."/>
            <person name="Obille A."/>
            <person name="Becker A."/>
            <person name="Abrahante J.E."/>
            <person name="Garbe J."/>
            <person name="Badalamenti J.P."/>
            <person name="Herman A."/>
            <person name="Mangelson H."/>
            <person name="Liachko I."/>
            <person name="Sullivan S."/>
            <person name="Sone E.D."/>
            <person name="Koren S."/>
            <person name="Silverstein K.A.T."/>
            <person name="Beckman K.B."/>
            <person name="Gohl D.M."/>
        </authorList>
    </citation>
    <scope>NUCLEOTIDE SEQUENCE</scope>
    <source>
        <strain evidence="8">Duluth1</strain>
        <tissue evidence="8">Whole animal</tissue>
    </source>
</reference>
<evidence type="ECO:0000256" key="1">
    <source>
        <dbReference type="ARBA" id="ARBA00022723"/>
    </source>
</evidence>
<keyword evidence="2 4" id="KW-0863">Zinc-finger</keyword>
<reference evidence="8" key="2">
    <citation type="submission" date="2020-11" db="EMBL/GenBank/DDBJ databases">
        <authorList>
            <person name="McCartney M.A."/>
            <person name="Auch B."/>
            <person name="Kono T."/>
            <person name="Mallez S."/>
            <person name="Becker A."/>
            <person name="Gohl D.M."/>
            <person name="Silverstein K.A.T."/>
            <person name="Koren S."/>
            <person name="Bechman K.B."/>
            <person name="Herman A."/>
            <person name="Abrahante J.E."/>
            <person name="Garbe J."/>
        </authorList>
    </citation>
    <scope>NUCLEOTIDE SEQUENCE</scope>
    <source>
        <strain evidence="8">Duluth1</strain>
        <tissue evidence="8">Whole animal</tissue>
    </source>
</reference>
<keyword evidence="1" id="KW-0479">Metal-binding</keyword>
<feature type="region of interest" description="Disordered" evidence="6">
    <location>
        <begin position="830"/>
        <end position="860"/>
    </location>
</feature>
<proteinExistence type="predicted"/>
<feature type="compositionally biased region" description="Polar residues" evidence="6">
    <location>
        <begin position="1659"/>
        <end position="1676"/>
    </location>
</feature>
<feature type="compositionally biased region" description="Polar residues" evidence="6">
    <location>
        <begin position="2063"/>
        <end position="2073"/>
    </location>
</feature>
<feature type="coiled-coil region" evidence="5">
    <location>
        <begin position="375"/>
        <end position="414"/>
    </location>
</feature>
<feature type="compositionally biased region" description="Polar residues" evidence="6">
    <location>
        <begin position="1620"/>
        <end position="1636"/>
    </location>
</feature>
<evidence type="ECO:0000256" key="4">
    <source>
        <dbReference type="PROSITE-ProRule" id="PRU00134"/>
    </source>
</evidence>
<dbReference type="Pfam" id="PF01753">
    <property type="entry name" value="zf-MYND"/>
    <property type="match status" value="1"/>
</dbReference>
<dbReference type="SUPFAM" id="SSF144232">
    <property type="entry name" value="HIT/MYND zinc finger-like"/>
    <property type="match status" value="1"/>
</dbReference>
<keyword evidence="3" id="KW-0862">Zinc</keyword>
<feature type="compositionally biased region" description="Low complexity" evidence="6">
    <location>
        <begin position="1763"/>
        <end position="1777"/>
    </location>
</feature>
<gene>
    <name evidence="8" type="ORF">DPMN_015416</name>
</gene>
<feature type="compositionally biased region" description="Polar residues" evidence="6">
    <location>
        <begin position="1692"/>
        <end position="1710"/>
    </location>
</feature>
<feature type="region of interest" description="Disordered" evidence="6">
    <location>
        <begin position="1323"/>
        <end position="1376"/>
    </location>
</feature>
<feature type="compositionally biased region" description="Polar residues" evidence="6">
    <location>
        <begin position="1365"/>
        <end position="1376"/>
    </location>
</feature>
<feature type="domain" description="MYND-type" evidence="7">
    <location>
        <begin position="2284"/>
        <end position="2320"/>
    </location>
</feature>
<dbReference type="Gene3D" id="6.10.140.2220">
    <property type="match status" value="1"/>
</dbReference>
<accession>A0A9D4N7Q3</accession>
<feature type="region of interest" description="Disordered" evidence="6">
    <location>
        <begin position="2063"/>
        <end position="2084"/>
    </location>
</feature>